<proteinExistence type="predicted"/>
<accession>A0A239EDF3</accession>
<evidence type="ECO:0000313" key="1">
    <source>
        <dbReference type="EMBL" id="SNS42800.1"/>
    </source>
</evidence>
<dbReference type="AlphaFoldDB" id="A0A239EDF3"/>
<protein>
    <submittedName>
        <fullName evidence="1">Uncharacterized protein</fullName>
    </submittedName>
</protein>
<organism evidence="1 2">
    <name type="scientific">Antarctobacter heliothermus</name>
    <dbReference type="NCBI Taxonomy" id="74033"/>
    <lineage>
        <taxon>Bacteria</taxon>
        <taxon>Pseudomonadati</taxon>
        <taxon>Pseudomonadota</taxon>
        <taxon>Alphaproteobacteria</taxon>
        <taxon>Rhodobacterales</taxon>
        <taxon>Roseobacteraceae</taxon>
        <taxon>Antarctobacter</taxon>
    </lineage>
</organism>
<dbReference type="EMBL" id="FZON01000014">
    <property type="protein sequence ID" value="SNS42800.1"/>
    <property type="molecule type" value="Genomic_DNA"/>
</dbReference>
<reference evidence="1 2" key="1">
    <citation type="submission" date="2017-06" db="EMBL/GenBank/DDBJ databases">
        <authorList>
            <person name="Kim H.J."/>
            <person name="Triplett B.A."/>
        </authorList>
    </citation>
    <scope>NUCLEOTIDE SEQUENCE [LARGE SCALE GENOMIC DNA]</scope>
    <source>
        <strain evidence="1 2">DSM 11445</strain>
    </source>
</reference>
<name>A0A239EDF3_9RHOB</name>
<dbReference type="Proteomes" id="UP000198440">
    <property type="component" value="Unassembled WGS sequence"/>
</dbReference>
<gene>
    <name evidence="1" type="ORF">SAMN04488078_101483</name>
</gene>
<evidence type="ECO:0000313" key="2">
    <source>
        <dbReference type="Proteomes" id="UP000198440"/>
    </source>
</evidence>
<sequence length="80" mass="9208">MQDTDQTPAQLRTSRRARLFDLYRQEAMPSEDPHRPNPTDVPLTEGEAARLQGVAITSLSRGTPWRQRIFRLNRRGSHPV</sequence>